<accession>W9RTC4</accession>
<keyword evidence="2" id="KW-1185">Reference proteome</keyword>
<dbReference type="AlphaFoldDB" id="W9RTC4"/>
<sequence length="104" mass="12289">MNDFKPRSKVVLEEMLSDLVIPIVPLETDRIRVEKETQQQPKGLRRSGRIRHEPERFMANEETFLAESLEHDRDLYTYKEAMEDIDANLWTGAMKAEMESMDFN</sequence>
<evidence type="ECO:0000313" key="1">
    <source>
        <dbReference type="EMBL" id="EXB68908.1"/>
    </source>
</evidence>
<evidence type="ECO:0000313" key="2">
    <source>
        <dbReference type="Proteomes" id="UP000030645"/>
    </source>
</evidence>
<protein>
    <submittedName>
        <fullName evidence="1">Uncharacterized protein</fullName>
    </submittedName>
</protein>
<proteinExistence type="predicted"/>
<organism evidence="1 2">
    <name type="scientific">Morus notabilis</name>
    <dbReference type="NCBI Taxonomy" id="981085"/>
    <lineage>
        <taxon>Eukaryota</taxon>
        <taxon>Viridiplantae</taxon>
        <taxon>Streptophyta</taxon>
        <taxon>Embryophyta</taxon>
        <taxon>Tracheophyta</taxon>
        <taxon>Spermatophyta</taxon>
        <taxon>Magnoliopsida</taxon>
        <taxon>eudicotyledons</taxon>
        <taxon>Gunneridae</taxon>
        <taxon>Pentapetalae</taxon>
        <taxon>rosids</taxon>
        <taxon>fabids</taxon>
        <taxon>Rosales</taxon>
        <taxon>Moraceae</taxon>
        <taxon>Moreae</taxon>
        <taxon>Morus</taxon>
    </lineage>
</organism>
<reference evidence="2" key="1">
    <citation type="submission" date="2013-01" db="EMBL/GenBank/DDBJ databases">
        <title>Draft Genome Sequence of a Mulberry Tree, Morus notabilis C.K. Schneid.</title>
        <authorList>
            <person name="He N."/>
            <person name="Zhao S."/>
        </authorList>
    </citation>
    <scope>NUCLEOTIDE SEQUENCE</scope>
</reference>
<dbReference type="Proteomes" id="UP000030645">
    <property type="component" value="Unassembled WGS sequence"/>
</dbReference>
<gene>
    <name evidence="1" type="ORF">L484_001815</name>
</gene>
<dbReference type="EMBL" id="KE344581">
    <property type="protein sequence ID" value="EXB68908.1"/>
    <property type="molecule type" value="Genomic_DNA"/>
</dbReference>
<name>W9RTC4_9ROSA</name>